<keyword evidence="2 4" id="KW-0808">Transferase</keyword>
<dbReference type="Pfam" id="PF01501">
    <property type="entry name" value="Glyco_transf_8"/>
    <property type="match status" value="1"/>
</dbReference>
<evidence type="ECO:0000313" key="4">
    <source>
        <dbReference type="EMBL" id="MDT0441372.1"/>
    </source>
</evidence>
<dbReference type="InterPro" id="IPR002495">
    <property type="entry name" value="Glyco_trans_8"/>
</dbReference>
<proteinExistence type="predicted"/>
<organism evidence="4 5">
    <name type="scientific">Streptomyces johnsoniae</name>
    <dbReference type="NCBI Taxonomy" id="3075532"/>
    <lineage>
        <taxon>Bacteria</taxon>
        <taxon>Bacillati</taxon>
        <taxon>Actinomycetota</taxon>
        <taxon>Actinomycetes</taxon>
        <taxon>Kitasatosporales</taxon>
        <taxon>Streptomycetaceae</taxon>
        <taxon>Streptomyces</taxon>
    </lineage>
</organism>
<evidence type="ECO:0000256" key="1">
    <source>
        <dbReference type="ARBA" id="ARBA00022676"/>
    </source>
</evidence>
<dbReference type="GO" id="GO:0016740">
    <property type="term" value="F:transferase activity"/>
    <property type="evidence" value="ECO:0007669"/>
    <property type="project" value="UniProtKB-KW"/>
</dbReference>
<dbReference type="CDD" id="cd04194">
    <property type="entry name" value="GT8_A4GalT_like"/>
    <property type="match status" value="1"/>
</dbReference>
<keyword evidence="5" id="KW-1185">Reference proteome</keyword>
<gene>
    <name evidence="4" type="ORF">RM779_01985</name>
</gene>
<dbReference type="PANTHER" id="PTHR13778">
    <property type="entry name" value="GLYCOSYLTRANSFERASE 8 DOMAIN-CONTAINING PROTEIN"/>
    <property type="match status" value="1"/>
</dbReference>
<dbReference type="PANTHER" id="PTHR13778:SF47">
    <property type="entry name" value="LIPOPOLYSACCHARIDE 1,3-GALACTOSYLTRANSFERASE"/>
    <property type="match status" value="1"/>
</dbReference>
<dbReference type="InterPro" id="IPR050748">
    <property type="entry name" value="Glycosyltrans_8_dom-fam"/>
</dbReference>
<evidence type="ECO:0000256" key="3">
    <source>
        <dbReference type="ARBA" id="ARBA00022723"/>
    </source>
</evidence>
<comment type="caution">
    <text evidence="4">The sequence shown here is derived from an EMBL/GenBank/DDBJ whole genome shotgun (WGS) entry which is preliminary data.</text>
</comment>
<evidence type="ECO:0000256" key="2">
    <source>
        <dbReference type="ARBA" id="ARBA00022679"/>
    </source>
</evidence>
<dbReference type="InterPro" id="IPR029044">
    <property type="entry name" value="Nucleotide-diphossugar_trans"/>
</dbReference>
<dbReference type="EMBL" id="JAVREV010000001">
    <property type="protein sequence ID" value="MDT0441372.1"/>
    <property type="molecule type" value="Genomic_DNA"/>
</dbReference>
<dbReference type="RefSeq" id="WP_311615084.1">
    <property type="nucleotide sequence ID" value="NZ_JAVREV010000001.1"/>
</dbReference>
<dbReference type="Gene3D" id="3.90.550.10">
    <property type="entry name" value="Spore Coat Polysaccharide Biosynthesis Protein SpsA, Chain A"/>
    <property type="match status" value="1"/>
</dbReference>
<reference evidence="5" key="1">
    <citation type="submission" date="2023-07" db="EMBL/GenBank/DDBJ databases">
        <title>30 novel species of actinomycetes from the DSMZ collection.</title>
        <authorList>
            <person name="Nouioui I."/>
        </authorList>
    </citation>
    <scope>NUCLEOTIDE SEQUENCE [LARGE SCALE GENOMIC DNA]</scope>
    <source>
        <strain evidence="5">DSM 41886</strain>
    </source>
</reference>
<dbReference type="Proteomes" id="UP001183615">
    <property type="component" value="Unassembled WGS sequence"/>
</dbReference>
<dbReference type="SUPFAM" id="SSF53448">
    <property type="entry name" value="Nucleotide-diphospho-sugar transferases"/>
    <property type="match status" value="1"/>
</dbReference>
<evidence type="ECO:0000313" key="5">
    <source>
        <dbReference type="Proteomes" id="UP001183615"/>
    </source>
</evidence>
<keyword evidence="1" id="KW-0328">Glycosyltransferase</keyword>
<accession>A0ABU2RX93</accession>
<keyword evidence="3" id="KW-0479">Metal-binding</keyword>
<dbReference type="EC" id="2.-.-.-" evidence="4"/>
<name>A0ABU2RX93_9ACTN</name>
<protein>
    <submittedName>
        <fullName evidence="4">Glycosyltransferase family 8 protein</fullName>
        <ecNumber evidence="4">2.-.-.-</ecNumber>
    </submittedName>
</protein>
<sequence length="297" mass="33449">MNTEADGVVLCFDSNYAWPACVAMHSVIRTWSHDKPLKIYCLCDSSLTAADRAMVEAVGRQKSCDVRIIDVEISVSEVRIPHVSAMAYARAMAPQLIDAERLVYLDCDVIACTGVGTLLRPIAADYALAAARDVYGPELDAPHVGPQRFPFGRRAGTFPYFNSGVMAVDVQKWREQGVTERFTDLMKDPEWRPALDDQDTLNFLLDGRFEMLDPRWNVVPVDFLNRSFGSASMPGDRYVPAEYQRDLEESPWIVHYLTDRKPWLVDFGDDPLGHLWHATAAEAADVIERARVSRPLR</sequence>